<dbReference type="Proteomes" id="UP000824120">
    <property type="component" value="Chromosome 1"/>
</dbReference>
<evidence type="ECO:0000313" key="1">
    <source>
        <dbReference type="EMBL" id="KAG5632402.1"/>
    </source>
</evidence>
<proteinExistence type="predicted"/>
<name>A0A9J6B719_SOLCO</name>
<accession>A0A9J6B719</accession>
<comment type="caution">
    <text evidence="1">The sequence shown here is derived from an EMBL/GenBank/DDBJ whole genome shotgun (WGS) entry which is preliminary data.</text>
</comment>
<dbReference type="EMBL" id="JACXVP010000001">
    <property type="protein sequence ID" value="KAG5632402.1"/>
    <property type="molecule type" value="Genomic_DNA"/>
</dbReference>
<protein>
    <submittedName>
        <fullName evidence="1">Uncharacterized protein</fullName>
    </submittedName>
</protein>
<evidence type="ECO:0000313" key="2">
    <source>
        <dbReference type="Proteomes" id="UP000824120"/>
    </source>
</evidence>
<reference evidence="1 2" key="1">
    <citation type="submission" date="2020-09" db="EMBL/GenBank/DDBJ databases">
        <title>De no assembly of potato wild relative species, Solanum commersonii.</title>
        <authorList>
            <person name="Cho K."/>
        </authorList>
    </citation>
    <scope>NUCLEOTIDE SEQUENCE [LARGE SCALE GENOMIC DNA]</scope>
    <source>
        <strain evidence="1">LZ3.2</strain>
        <tissue evidence="1">Leaf</tissue>
    </source>
</reference>
<keyword evidence="2" id="KW-1185">Reference proteome</keyword>
<gene>
    <name evidence="1" type="ORF">H5410_004119</name>
</gene>
<dbReference type="AlphaFoldDB" id="A0A9J6B719"/>
<organism evidence="1 2">
    <name type="scientific">Solanum commersonii</name>
    <name type="common">Commerson's wild potato</name>
    <name type="synonym">Commerson's nightshade</name>
    <dbReference type="NCBI Taxonomy" id="4109"/>
    <lineage>
        <taxon>Eukaryota</taxon>
        <taxon>Viridiplantae</taxon>
        <taxon>Streptophyta</taxon>
        <taxon>Embryophyta</taxon>
        <taxon>Tracheophyta</taxon>
        <taxon>Spermatophyta</taxon>
        <taxon>Magnoliopsida</taxon>
        <taxon>eudicotyledons</taxon>
        <taxon>Gunneridae</taxon>
        <taxon>Pentapetalae</taxon>
        <taxon>asterids</taxon>
        <taxon>lamiids</taxon>
        <taxon>Solanales</taxon>
        <taxon>Solanaceae</taxon>
        <taxon>Solanoideae</taxon>
        <taxon>Solaneae</taxon>
        <taxon>Solanum</taxon>
    </lineage>
</organism>
<sequence>MDLSLDILYGLIMEKVMDWMVSFIIRMPDVYNMVAPHGQIRVEHDSSPLCEVESAFSPCHHVRLMNIKSIGMFLRRYGLNG</sequence>